<dbReference type="InterPro" id="IPR003680">
    <property type="entry name" value="Flavodoxin_fold"/>
</dbReference>
<sequence>MKVLIVFAHPEPKSFNGALKDTAVSTLKAQGHEVQVTDLYQLKWRPELGIEDFVGERLNPDFLDLSAEQEHMFGTSTKPTPDVYAEQQKVLWSDLIIFQYPMWWFGMPAILKGWVDRVMTRGFAYATGRKYETGMFKGRKAMVSTTTGTAASLYEPDGVDGDINHILWPIHNGIFNYLGFDVLPPHVSWMPGRVSAEQRQAYLDAYAARLRTLESTEPLFFHPFADFGPDQRLKPGVVARSGFQWNPAVGQSHDEAAEAYTPKKIAKAG</sequence>
<evidence type="ECO:0000313" key="4">
    <source>
        <dbReference type="EMBL" id="SFT68438.1"/>
    </source>
</evidence>
<protein>
    <submittedName>
        <fullName evidence="4">NAD(P)H dehydrogenase (Quinone)</fullName>
    </submittedName>
</protein>
<dbReference type="PANTHER" id="PTHR10204:SF34">
    <property type="entry name" value="NAD(P)H DEHYDROGENASE [QUINONE] 1 ISOFORM 1"/>
    <property type="match status" value="1"/>
</dbReference>
<reference evidence="4 5" key="1">
    <citation type="submission" date="2016-10" db="EMBL/GenBank/DDBJ databases">
        <authorList>
            <person name="de Groot N.N."/>
        </authorList>
    </citation>
    <scope>NUCLEOTIDE SEQUENCE [LARGE SCALE GENOMIC DNA]</scope>
    <source>
        <strain evidence="4 5">LMG 27731</strain>
    </source>
</reference>
<comment type="similarity">
    <text evidence="1">Belongs to the NAD(P)H dehydrogenase (quinone) family.</text>
</comment>
<dbReference type="GO" id="GO:0003955">
    <property type="term" value="F:NAD(P)H dehydrogenase (quinone) activity"/>
    <property type="evidence" value="ECO:0007669"/>
    <property type="project" value="TreeGrafter"/>
</dbReference>
<dbReference type="PANTHER" id="PTHR10204">
    <property type="entry name" value="NAD P H OXIDOREDUCTASE-RELATED"/>
    <property type="match status" value="1"/>
</dbReference>
<gene>
    <name evidence="4" type="ORF">SAMN05192563_10034</name>
</gene>
<dbReference type="Pfam" id="PF02525">
    <property type="entry name" value="Flavodoxin_2"/>
    <property type="match status" value="1"/>
</dbReference>
<dbReference type="Gene3D" id="3.40.50.360">
    <property type="match status" value="1"/>
</dbReference>
<dbReference type="RefSeq" id="WP_093633273.1">
    <property type="nucleotide sequence ID" value="NZ_FPBH01000003.1"/>
</dbReference>
<dbReference type="InterPro" id="IPR051545">
    <property type="entry name" value="NAD(P)H_dehydrogenase_qn"/>
</dbReference>
<dbReference type="SUPFAM" id="SSF52218">
    <property type="entry name" value="Flavoproteins"/>
    <property type="match status" value="1"/>
</dbReference>
<evidence type="ECO:0000256" key="2">
    <source>
        <dbReference type="ARBA" id="ARBA00023002"/>
    </source>
</evidence>
<dbReference type="AlphaFoldDB" id="A0A1I7A0G8"/>
<evidence type="ECO:0000256" key="1">
    <source>
        <dbReference type="ARBA" id="ARBA00006252"/>
    </source>
</evidence>
<feature type="domain" description="Flavodoxin-like fold" evidence="3">
    <location>
        <begin position="1"/>
        <end position="210"/>
    </location>
</feature>
<keyword evidence="2" id="KW-0560">Oxidoreductase</keyword>
<dbReference type="OrthoDB" id="9798454at2"/>
<dbReference type="GO" id="GO:0005829">
    <property type="term" value="C:cytosol"/>
    <property type="evidence" value="ECO:0007669"/>
    <property type="project" value="TreeGrafter"/>
</dbReference>
<proteinExistence type="inferred from homology"/>
<name>A0A1I7A0G8_9BURK</name>
<evidence type="ECO:0000313" key="5">
    <source>
        <dbReference type="Proteomes" id="UP000198844"/>
    </source>
</evidence>
<accession>A0A1I7A0G8</accession>
<dbReference type="EMBL" id="FPBH01000003">
    <property type="protein sequence ID" value="SFT68438.1"/>
    <property type="molecule type" value="Genomic_DNA"/>
</dbReference>
<dbReference type="Proteomes" id="UP000198844">
    <property type="component" value="Unassembled WGS sequence"/>
</dbReference>
<evidence type="ECO:0000259" key="3">
    <source>
        <dbReference type="Pfam" id="PF02525"/>
    </source>
</evidence>
<organism evidence="4 5">
    <name type="scientific">Paraburkholderia aspalathi</name>
    <dbReference type="NCBI Taxonomy" id="1324617"/>
    <lineage>
        <taxon>Bacteria</taxon>
        <taxon>Pseudomonadati</taxon>
        <taxon>Pseudomonadota</taxon>
        <taxon>Betaproteobacteria</taxon>
        <taxon>Burkholderiales</taxon>
        <taxon>Burkholderiaceae</taxon>
        <taxon>Paraburkholderia</taxon>
    </lineage>
</organism>
<dbReference type="InterPro" id="IPR029039">
    <property type="entry name" value="Flavoprotein-like_sf"/>
</dbReference>